<gene>
    <name evidence="6 8" type="primary">rpl24</name>
</gene>
<evidence type="ECO:0000256" key="5">
    <source>
        <dbReference type="ARBA" id="ARBA00035282"/>
    </source>
</evidence>
<evidence type="ECO:0000259" key="7">
    <source>
        <dbReference type="SMART" id="SM00739"/>
    </source>
</evidence>
<comment type="function">
    <text evidence="1 6">One of two assembly initiator proteins, it binds directly to the 5'-end of the 23S rRNA, where it nucleates assembly of the 50S subunit.</text>
</comment>
<dbReference type="GO" id="GO:0009507">
    <property type="term" value="C:chloroplast"/>
    <property type="evidence" value="ECO:0007669"/>
    <property type="project" value="UniProtKB-SubCell"/>
</dbReference>
<keyword evidence="8" id="KW-0934">Plastid</keyword>
<dbReference type="GO" id="GO:0003735">
    <property type="term" value="F:structural constituent of ribosome"/>
    <property type="evidence" value="ECO:0007669"/>
    <property type="project" value="InterPro"/>
</dbReference>
<dbReference type="NCBIfam" id="TIGR01079">
    <property type="entry name" value="rplX_bact"/>
    <property type="match status" value="1"/>
</dbReference>
<feature type="domain" description="KOW" evidence="7">
    <location>
        <begin position="2"/>
        <end position="29"/>
    </location>
</feature>
<dbReference type="Gene3D" id="2.30.30.30">
    <property type="match status" value="1"/>
</dbReference>
<evidence type="ECO:0000256" key="4">
    <source>
        <dbReference type="ARBA" id="ARBA00023274"/>
    </source>
</evidence>
<dbReference type="InterPro" id="IPR003256">
    <property type="entry name" value="Ribosomal_uL24"/>
</dbReference>
<dbReference type="SMART" id="SM00739">
    <property type="entry name" value="KOW"/>
    <property type="match status" value="1"/>
</dbReference>
<keyword evidence="8" id="KW-0150">Chloroplast</keyword>
<dbReference type="CDD" id="cd06089">
    <property type="entry name" value="KOW_RPL26"/>
    <property type="match status" value="1"/>
</dbReference>
<dbReference type="GeneID" id="33355754"/>
<reference evidence="8" key="1">
    <citation type="journal article" date="2017" name="J. Phycol.">
        <title>Analysis of chloroplast genomes and a supermatrix inform reclassification of the Rhodomelaceae (Rhodophyta).</title>
        <authorList>
            <person name="Diaz-Tapia P."/>
            <person name="Maggs C.A."/>
            <person name="West J.A."/>
            <person name="Verbruggen H."/>
        </authorList>
    </citation>
    <scope>NUCLEOTIDE SEQUENCE</scope>
    <source>
        <strain evidence="8">PD0863</strain>
    </source>
</reference>
<comment type="similarity">
    <text evidence="2 6">Belongs to the universal ribosomal protein uL24 family.</text>
</comment>
<evidence type="ECO:0000256" key="2">
    <source>
        <dbReference type="ARBA" id="ARBA00010618"/>
    </source>
</evidence>
<dbReference type="SUPFAM" id="SSF50104">
    <property type="entry name" value="Translation proteins SH3-like domain"/>
    <property type="match status" value="1"/>
</dbReference>
<dbReference type="Pfam" id="PF00467">
    <property type="entry name" value="KOW"/>
    <property type="match status" value="1"/>
</dbReference>
<geneLocation type="chloroplast" evidence="8"/>
<dbReference type="EMBL" id="MF101423">
    <property type="protein sequence ID" value="ARW62536.1"/>
    <property type="molecule type" value="Genomic_DNA"/>
</dbReference>
<dbReference type="InterPro" id="IPR057264">
    <property type="entry name" value="Ribosomal_uL24_C"/>
</dbReference>
<keyword evidence="6" id="KW-0694">RNA-binding</keyword>
<accession>A0A1Z1M977</accession>
<evidence type="ECO:0000256" key="3">
    <source>
        <dbReference type="ARBA" id="ARBA00022980"/>
    </source>
</evidence>
<dbReference type="InterPro" id="IPR008991">
    <property type="entry name" value="Translation_prot_SH3-like_sf"/>
</dbReference>
<dbReference type="InterPro" id="IPR041988">
    <property type="entry name" value="Ribosomal_uL24_KOW"/>
</dbReference>
<name>A0A1Z1M977_9FLOR</name>
<sequence>MKIKKGSIVQIISGKYKNQSGKILSICKESNKVIVENINIKIKHVKPKQDNEKGNIKQIEAPIHFSNIKIEKDKK</sequence>
<proteinExistence type="inferred from homology"/>
<evidence type="ECO:0000256" key="6">
    <source>
        <dbReference type="HAMAP-Rule" id="MF_01326"/>
    </source>
</evidence>
<dbReference type="InterPro" id="IPR014722">
    <property type="entry name" value="Rib_uL2_dom2"/>
</dbReference>
<dbReference type="PANTHER" id="PTHR12903">
    <property type="entry name" value="MITOCHONDRIAL RIBOSOMAL PROTEIN L24"/>
    <property type="match status" value="1"/>
</dbReference>
<dbReference type="HAMAP" id="MF_01326_B">
    <property type="entry name" value="Ribosomal_uL24_B"/>
    <property type="match status" value="1"/>
</dbReference>
<dbReference type="GO" id="GO:0006412">
    <property type="term" value="P:translation"/>
    <property type="evidence" value="ECO:0007669"/>
    <property type="project" value="UniProtKB-UniRule"/>
</dbReference>
<comment type="subcellular location">
    <subcellularLocation>
        <location evidence="6">Plastid</location>
        <location evidence="6">Chloroplast</location>
    </subcellularLocation>
</comment>
<keyword evidence="4 6" id="KW-0687">Ribonucleoprotein</keyword>
<dbReference type="GO" id="GO:1990904">
    <property type="term" value="C:ribonucleoprotein complex"/>
    <property type="evidence" value="ECO:0007669"/>
    <property type="project" value="UniProtKB-KW"/>
</dbReference>
<evidence type="ECO:0000256" key="1">
    <source>
        <dbReference type="ARBA" id="ARBA00004072"/>
    </source>
</evidence>
<dbReference type="GO" id="GO:0019843">
    <property type="term" value="F:rRNA binding"/>
    <property type="evidence" value="ECO:0007669"/>
    <property type="project" value="UniProtKB-UniRule"/>
</dbReference>
<organism evidence="8">
    <name type="scientific">Polysiphonia sertularioides</name>
    <dbReference type="NCBI Taxonomy" id="945028"/>
    <lineage>
        <taxon>Eukaryota</taxon>
        <taxon>Rhodophyta</taxon>
        <taxon>Florideophyceae</taxon>
        <taxon>Rhodymeniophycidae</taxon>
        <taxon>Ceramiales</taxon>
        <taxon>Rhodomelaceae</taxon>
        <taxon>Polysiphonioideae</taxon>
        <taxon>Polysiphonia</taxon>
    </lineage>
</organism>
<protein>
    <recommendedName>
        <fullName evidence="5 6">Large ribosomal subunit protein uL24c</fullName>
    </recommendedName>
</protein>
<dbReference type="AlphaFoldDB" id="A0A1Z1M977"/>
<keyword evidence="3 6" id="KW-0689">Ribosomal protein</keyword>
<dbReference type="GO" id="GO:0005840">
    <property type="term" value="C:ribosome"/>
    <property type="evidence" value="ECO:0007669"/>
    <property type="project" value="UniProtKB-KW"/>
</dbReference>
<dbReference type="InterPro" id="IPR005824">
    <property type="entry name" value="KOW"/>
</dbReference>
<dbReference type="RefSeq" id="YP_009393974.1">
    <property type="nucleotide sequence ID" value="NC_035270.1"/>
</dbReference>
<evidence type="ECO:0000313" key="8">
    <source>
        <dbReference type="EMBL" id="ARW62536.1"/>
    </source>
</evidence>
<comment type="subunit">
    <text evidence="6">Part of the 50S ribosomal subunit.</text>
</comment>
<dbReference type="Pfam" id="PF17136">
    <property type="entry name" value="ribosomal_L24"/>
    <property type="match status" value="1"/>
</dbReference>
<keyword evidence="6" id="KW-0699">rRNA-binding</keyword>